<protein>
    <submittedName>
        <fullName evidence="2">Lactate-binding periplasmic protein</fullName>
    </submittedName>
</protein>
<keyword evidence="1" id="KW-0732">Signal</keyword>
<dbReference type="CDD" id="cd13604">
    <property type="entry name" value="PBP2_TRAP_ketoacid_lactate_like"/>
    <property type="match status" value="1"/>
</dbReference>
<dbReference type="AlphaFoldDB" id="A0A5B8R7D7"/>
<dbReference type="EMBL" id="MN079086">
    <property type="protein sequence ID" value="QEA04586.1"/>
    <property type="molecule type" value="Genomic_DNA"/>
</dbReference>
<dbReference type="Gene3D" id="3.40.190.170">
    <property type="entry name" value="Bacterial extracellular solute-binding protein, family 7"/>
    <property type="match status" value="1"/>
</dbReference>
<dbReference type="PANTHER" id="PTHR33376:SF5">
    <property type="entry name" value="EXTRACYTOPLASMIC SOLUTE RECEPTOR PROTEIN"/>
    <property type="match status" value="1"/>
</dbReference>
<evidence type="ECO:0000313" key="2">
    <source>
        <dbReference type="EMBL" id="QEA04586.1"/>
    </source>
</evidence>
<proteinExistence type="predicted"/>
<dbReference type="GO" id="GO:0055085">
    <property type="term" value="P:transmembrane transport"/>
    <property type="evidence" value="ECO:0007669"/>
    <property type="project" value="InterPro"/>
</dbReference>
<gene>
    <name evidence="2" type="ORF">KBTEX_00894</name>
</gene>
<dbReference type="InterPro" id="IPR038404">
    <property type="entry name" value="TRAP_DctP_sf"/>
</dbReference>
<sequence>MKASTVRGRLAAAVASAALVAGSLAAGPAQAATYEWKFQTTESAGSPLVKIQKDWAERVNEMTDGRVKIEILPVGAVVPPSQTLTAVGSGILQGHITDPSYFSGKNPAFGMLGNLVGAWSDPMQFIEYMNYGGGEELYNQLVEPYGVHLIGASVAGLESLVSSRPIREIEDLKGLKMRAPQGMVNNVFSKAGATPVNLPTSEVYTALEKGVIDAADYNTFANNQQLGLHEFAPYPIYPGFHSMPMGAVSINKDVWSELPDDLKTILETSVDYLAVDTAFRMHQLDLKAVAKARKNDDIEIIDLPKAERAKFRRIAQKEWANWAEKNEMCQKVYDSVVAFLKQRDLM</sequence>
<reference evidence="2" key="1">
    <citation type="submission" date="2019-06" db="EMBL/GenBank/DDBJ databases">
        <authorList>
            <person name="Murdoch R.W."/>
            <person name="Fathepure B."/>
        </authorList>
    </citation>
    <scope>NUCLEOTIDE SEQUENCE</scope>
</reference>
<organism evidence="2">
    <name type="scientific">uncultured organism</name>
    <dbReference type="NCBI Taxonomy" id="155900"/>
    <lineage>
        <taxon>unclassified sequences</taxon>
        <taxon>environmental samples</taxon>
    </lineage>
</organism>
<accession>A0A5B8R7D7</accession>
<dbReference type="NCBIfam" id="NF037995">
    <property type="entry name" value="TRAP_S1"/>
    <property type="match status" value="1"/>
</dbReference>
<dbReference type="InterPro" id="IPR018389">
    <property type="entry name" value="DctP_fam"/>
</dbReference>
<name>A0A5B8R7D7_9ZZZZ</name>
<dbReference type="Pfam" id="PF03480">
    <property type="entry name" value="DctP"/>
    <property type="match status" value="1"/>
</dbReference>
<dbReference type="PANTHER" id="PTHR33376">
    <property type="match status" value="1"/>
</dbReference>
<evidence type="ECO:0000256" key="1">
    <source>
        <dbReference type="ARBA" id="ARBA00022729"/>
    </source>
</evidence>
<dbReference type="SUPFAM" id="SSF53850">
    <property type="entry name" value="Periplasmic binding protein-like II"/>
    <property type="match status" value="1"/>
</dbReference>